<accession>A0A0A5GS84</accession>
<organism evidence="2 3">
    <name type="scientific">Pontibacillus halophilus JSM 076056 = DSM 19796</name>
    <dbReference type="NCBI Taxonomy" id="1385510"/>
    <lineage>
        <taxon>Bacteria</taxon>
        <taxon>Bacillati</taxon>
        <taxon>Bacillota</taxon>
        <taxon>Bacilli</taxon>
        <taxon>Bacillales</taxon>
        <taxon>Bacillaceae</taxon>
        <taxon>Pontibacillus</taxon>
    </lineage>
</organism>
<feature type="transmembrane region" description="Helical" evidence="1">
    <location>
        <begin position="6"/>
        <end position="24"/>
    </location>
</feature>
<sequence>MKAPLRALLVFFLMLFPIISFITVEVREWMLHDRVETYLIEEKGYAPEDIHSIETRSNRLRVSATVTFVDELYVHYTYTPFNGKIKQKGYVPVAGTGEKVVYNKLKHIE</sequence>
<dbReference type="OrthoDB" id="2642377at2"/>
<dbReference type="EMBL" id="AVPE01000001">
    <property type="protein sequence ID" value="KGX94103.1"/>
    <property type="molecule type" value="Genomic_DNA"/>
</dbReference>
<keyword evidence="1" id="KW-0812">Transmembrane</keyword>
<evidence type="ECO:0000313" key="2">
    <source>
        <dbReference type="EMBL" id="KGX94103.1"/>
    </source>
</evidence>
<reference evidence="2 3" key="1">
    <citation type="submission" date="2013-08" db="EMBL/GenBank/DDBJ databases">
        <authorList>
            <person name="Huang J."/>
            <person name="Wang G."/>
        </authorList>
    </citation>
    <scope>NUCLEOTIDE SEQUENCE [LARGE SCALE GENOMIC DNA]</scope>
    <source>
        <strain evidence="2 3">JSM 076056</strain>
    </source>
</reference>
<evidence type="ECO:0000313" key="3">
    <source>
        <dbReference type="Proteomes" id="UP000030528"/>
    </source>
</evidence>
<protein>
    <recommendedName>
        <fullName evidence="4">DUF3139 domain-containing protein</fullName>
    </recommendedName>
</protein>
<proteinExistence type="predicted"/>
<dbReference type="RefSeq" id="WP_026798888.1">
    <property type="nucleotide sequence ID" value="NZ_AULI01000001.1"/>
</dbReference>
<evidence type="ECO:0000256" key="1">
    <source>
        <dbReference type="SAM" id="Phobius"/>
    </source>
</evidence>
<dbReference type="Proteomes" id="UP000030528">
    <property type="component" value="Unassembled WGS sequence"/>
</dbReference>
<keyword evidence="1" id="KW-1133">Transmembrane helix</keyword>
<gene>
    <name evidence="2" type="ORF">N781_02130</name>
</gene>
<dbReference type="AlphaFoldDB" id="A0A0A5GS84"/>
<name>A0A0A5GS84_9BACI</name>
<dbReference type="eggNOG" id="ENOG5030CCX">
    <property type="taxonomic scope" value="Bacteria"/>
</dbReference>
<comment type="caution">
    <text evidence="2">The sequence shown here is derived from an EMBL/GenBank/DDBJ whole genome shotgun (WGS) entry which is preliminary data.</text>
</comment>
<evidence type="ECO:0008006" key="4">
    <source>
        <dbReference type="Google" id="ProtNLM"/>
    </source>
</evidence>
<keyword evidence="1" id="KW-0472">Membrane</keyword>
<keyword evidence="3" id="KW-1185">Reference proteome</keyword>